<dbReference type="Pfam" id="PF00069">
    <property type="entry name" value="Pkinase"/>
    <property type="match status" value="1"/>
</dbReference>
<dbReference type="SMART" id="SM00220">
    <property type="entry name" value="S_TKc"/>
    <property type="match status" value="1"/>
</dbReference>
<dbReference type="InterPro" id="IPR008271">
    <property type="entry name" value="Ser/Thr_kinase_AS"/>
</dbReference>
<dbReference type="OrthoDB" id="659885at2759"/>
<dbReference type="InterPro" id="IPR000719">
    <property type="entry name" value="Prot_kinase_dom"/>
</dbReference>
<sequence length="783" mass="85242">MNIRHHNIVLFVGYCAETQEVVVRQEGKHIFAEKRERLLCFEYLHNGSLHKHLTAEPCGLPWHICYQIIKGICLGLHYLHDKNIIHLDLKPDNILLDDDMVPKITDFGLSRLLGNGKSHTITQTRIGTWGYMAPEYLDDGVITMKTDIYSLGVIIRHMVKGRNSADTTDEEVLANWLIRLEKDPSQMMRQQTTRLLFETEYKEQIKACMDISWRCTLRKPMDRPTTQHILLTLEETEAKIKSVVGPTPPNAGQLQIAKFGPWGGDGGKTRDIRMTPCHLHSVTISSGTIIDSIGFSFTDHYGQHHTTGPWGGKEGTNKLGGLHPNTFQHSMHIQIRVASMMIELGPSEFLTGVSGTSGPFKNLTNVVTSLTFVTNTRSYGPFGKGRGTPFHIQTQNNGRIVGFFGRSGQYLYAIGVYTNQDARVARIGRPLGGDEGVLHGITDLSGQQRSRGGGPSGECGDSDDEPNGDFAKFGPWGGDGGQPQDIGTLPCRLDRIKISSGLIIDSIEFSYAGPDSQYRTAGPWGGHGGDNSSFQLAGSEFLTGVSGSIGTFNGHANVITSLTFVTNARSYGPFGRGRGTSFHIPVQGNGCIVGFFGRSGRYLNAIGVYTAPKPEPKAVGKQDGGDEAVVARIGPWGGVGNALHDIAERPHRLHRVTIFSGTIVNSLEYLYSDGDGQQHTTGPWGGCGGTGRKIHLAPEEFIVEVTGTFHPCAWDRTIPSVVSSLTLVTSTGKTHGPFGTQLGAAFQVPVQSDSRIVGFFAHGDNYIEAIGAYVKKLTESSNR</sequence>
<reference evidence="5" key="3">
    <citation type="submission" date="2021-05" db="UniProtKB">
        <authorList>
            <consortium name="EnsemblPlants"/>
        </authorList>
    </citation>
    <scope>IDENTIFICATION</scope>
    <source>
        <strain evidence="5">cv. B73</strain>
    </source>
</reference>
<feature type="domain" description="Jacalin-type lectin" evidence="4">
    <location>
        <begin position="256"/>
        <end position="420"/>
    </location>
</feature>
<reference evidence="6" key="1">
    <citation type="journal article" date="2009" name="Science">
        <title>The B73 maize genome: complexity, diversity, and dynamics.</title>
        <authorList>
            <person name="Schnable P.S."/>
            <person name="Ware D."/>
            <person name="Fulton R.S."/>
            <person name="Stein J.C."/>
            <person name="Wei F."/>
            <person name="Pasternak S."/>
            <person name="Liang C."/>
            <person name="Zhang J."/>
            <person name="Fulton L."/>
            <person name="Graves T.A."/>
            <person name="Minx P."/>
            <person name="Reily A.D."/>
            <person name="Courtney L."/>
            <person name="Kruchowski S.S."/>
            <person name="Tomlinson C."/>
            <person name="Strong C."/>
            <person name="Delehaunty K."/>
            <person name="Fronick C."/>
            <person name="Courtney B."/>
            <person name="Rock S.M."/>
            <person name="Belter E."/>
            <person name="Du F."/>
            <person name="Kim K."/>
            <person name="Abbott R.M."/>
            <person name="Cotton M."/>
            <person name="Levy A."/>
            <person name="Marchetto P."/>
            <person name="Ochoa K."/>
            <person name="Jackson S.M."/>
            <person name="Gillam B."/>
            <person name="Chen W."/>
            <person name="Yan L."/>
            <person name="Higginbotham J."/>
            <person name="Cardenas M."/>
            <person name="Waligorski J."/>
            <person name="Applebaum E."/>
            <person name="Phelps L."/>
            <person name="Falcone J."/>
            <person name="Kanchi K."/>
            <person name="Thane T."/>
            <person name="Scimone A."/>
            <person name="Thane N."/>
            <person name="Henke J."/>
            <person name="Wang T."/>
            <person name="Ruppert J."/>
            <person name="Shah N."/>
            <person name="Rotter K."/>
            <person name="Hodges J."/>
            <person name="Ingenthron E."/>
            <person name="Cordes M."/>
            <person name="Kohlberg S."/>
            <person name="Sgro J."/>
            <person name="Delgado B."/>
            <person name="Mead K."/>
            <person name="Chinwalla A."/>
            <person name="Leonard S."/>
            <person name="Crouse K."/>
            <person name="Collura K."/>
            <person name="Kudrna D."/>
            <person name="Currie J."/>
            <person name="He R."/>
            <person name="Angelova A."/>
            <person name="Rajasekar S."/>
            <person name="Mueller T."/>
            <person name="Lomeli R."/>
            <person name="Scara G."/>
            <person name="Ko A."/>
            <person name="Delaney K."/>
            <person name="Wissotski M."/>
            <person name="Lopez G."/>
            <person name="Campos D."/>
            <person name="Braidotti M."/>
            <person name="Ashley E."/>
            <person name="Golser W."/>
            <person name="Kim H."/>
            <person name="Lee S."/>
            <person name="Lin J."/>
            <person name="Dujmic Z."/>
            <person name="Kim W."/>
            <person name="Talag J."/>
            <person name="Zuccolo A."/>
            <person name="Fan C."/>
            <person name="Sebastian A."/>
            <person name="Kramer M."/>
            <person name="Spiegel L."/>
            <person name="Nascimento L."/>
            <person name="Zutavern T."/>
            <person name="Miller B."/>
            <person name="Ambroise C."/>
            <person name="Muller S."/>
            <person name="Spooner W."/>
            <person name="Narechania A."/>
            <person name="Ren L."/>
            <person name="Wei S."/>
            <person name="Kumari S."/>
            <person name="Faga B."/>
            <person name="Levy M.J."/>
            <person name="McMahan L."/>
            <person name="Van Buren P."/>
            <person name="Vaughn M.W."/>
            <person name="Ying K."/>
            <person name="Yeh C.-T."/>
            <person name="Emrich S.J."/>
            <person name="Jia Y."/>
            <person name="Kalyanaraman A."/>
            <person name="Hsia A.-P."/>
            <person name="Barbazuk W.B."/>
            <person name="Baucom R.S."/>
            <person name="Brutnell T.P."/>
            <person name="Carpita N.C."/>
            <person name="Chaparro C."/>
            <person name="Chia J.-M."/>
            <person name="Deragon J.-M."/>
            <person name="Estill J.C."/>
            <person name="Fu Y."/>
            <person name="Jeddeloh J.A."/>
            <person name="Han Y."/>
            <person name="Lee H."/>
            <person name="Li P."/>
            <person name="Lisch D.R."/>
            <person name="Liu S."/>
            <person name="Liu Z."/>
            <person name="Nagel D.H."/>
            <person name="McCann M.C."/>
            <person name="SanMiguel P."/>
            <person name="Myers A.M."/>
            <person name="Nettleton D."/>
            <person name="Nguyen J."/>
            <person name="Penning B.W."/>
            <person name="Ponnala L."/>
            <person name="Schneider K.L."/>
            <person name="Schwartz D.C."/>
            <person name="Sharma A."/>
            <person name="Soderlund C."/>
            <person name="Springer N.M."/>
            <person name="Sun Q."/>
            <person name="Wang H."/>
            <person name="Waterman M."/>
            <person name="Westerman R."/>
            <person name="Wolfgruber T.K."/>
            <person name="Yang L."/>
            <person name="Yu Y."/>
            <person name="Zhang L."/>
            <person name="Zhou S."/>
            <person name="Zhu Q."/>
            <person name="Bennetzen J.L."/>
            <person name="Dawe R.K."/>
            <person name="Jiang J."/>
            <person name="Jiang N."/>
            <person name="Presting G.G."/>
            <person name="Wessler S.R."/>
            <person name="Aluru S."/>
            <person name="Martienssen R.A."/>
            <person name="Clifton S.W."/>
            <person name="McCombie W.R."/>
            <person name="Wing R.A."/>
            <person name="Wilson R.K."/>
        </authorList>
    </citation>
    <scope>NUCLEOTIDE SEQUENCE [LARGE SCALE GENOMIC DNA]</scope>
    <source>
        <strain evidence="6">cv. B73</strain>
    </source>
</reference>
<evidence type="ECO:0000256" key="2">
    <source>
        <dbReference type="SAM" id="MobiDB-lite"/>
    </source>
</evidence>
<dbReference type="Proteomes" id="UP000007305">
    <property type="component" value="Chromosome 4"/>
</dbReference>
<dbReference type="RefSeq" id="XP_008677987.1">
    <property type="nucleotide sequence ID" value="XM_008679765.3"/>
</dbReference>
<dbReference type="InterPro" id="IPR033734">
    <property type="entry name" value="Jacalin-like_lectin_dom_plant"/>
</dbReference>
<accession>A0A804NKD5</accession>
<dbReference type="InterPro" id="IPR011009">
    <property type="entry name" value="Kinase-like_dom_sf"/>
</dbReference>
<dbReference type="GO" id="GO:0030246">
    <property type="term" value="F:carbohydrate binding"/>
    <property type="evidence" value="ECO:0007669"/>
    <property type="project" value="UniProtKB-KW"/>
</dbReference>
<dbReference type="PROSITE" id="PS50011">
    <property type="entry name" value="PROTEIN_KINASE_DOM"/>
    <property type="match status" value="1"/>
</dbReference>
<keyword evidence="1" id="KW-0430">Lectin</keyword>
<dbReference type="PANTHER" id="PTHR46506">
    <property type="entry name" value="OS05G0143600 PROTEIN"/>
    <property type="match status" value="1"/>
</dbReference>
<keyword evidence="6" id="KW-1185">Reference proteome</keyword>
<proteinExistence type="predicted"/>
<dbReference type="PROSITE" id="PS51752">
    <property type="entry name" value="JACALIN_LECTIN"/>
    <property type="match status" value="3"/>
</dbReference>
<dbReference type="SUPFAM" id="SSF56112">
    <property type="entry name" value="Protein kinase-like (PK-like)"/>
    <property type="match status" value="1"/>
</dbReference>
<dbReference type="KEGG" id="zma:103652791"/>
<dbReference type="CDD" id="cd09612">
    <property type="entry name" value="Jacalin"/>
    <property type="match status" value="2"/>
</dbReference>
<dbReference type="InterPro" id="IPR036404">
    <property type="entry name" value="Jacalin-like_lectin_dom_sf"/>
</dbReference>
<evidence type="ECO:0000259" key="3">
    <source>
        <dbReference type="PROSITE" id="PS50011"/>
    </source>
</evidence>
<dbReference type="RefSeq" id="XP_008677988.1">
    <property type="nucleotide sequence ID" value="XM_008679766.3"/>
</dbReference>
<protein>
    <submittedName>
        <fullName evidence="5">Uncharacterized protein</fullName>
    </submittedName>
</protein>
<organism evidence="5 6">
    <name type="scientific">Zea mays</name>
    <name type="common">Maize</name>
    <dbReference type="NCBI Taxonomy" id="4577"/>
    <lineage>
        <taxon>Eukaryota</taxon>
        <taxon>Viridiplantae</taxon>
        <taxon>Streptophyta</taxon>
        <taxon>Embryophyta</taxon>
        <taxon>Tracheophyta</taxon>
        <taxon>Spermatophyta</taxon>
        <taxon>Magnoliopsida</taxon>
        <taxon>Liliopsida</taxon>
        <taxon>Poales</taxon>
        <taxon>Poaceae</taxon>
        <taxon>PACMAD clade</taxon>
        <taxon>Panicoideae</taxon>
        <taxon>Andropogonodae</taxon>
        <taxon>Andropogoneae</taxon>
        <taxon>Tripsacinae</taxon>
        <taxon>Zea</taxon>
    </lineage>
</organism>
<feature type="domain" description="Jacalin-type lectin" evidence="4">
    <location>
        <begin position="470"/>
        <end position="612"/>
    </location>
</feature>
<evidence type="ECO:0000313" key="6">
    <source>
        <dbReference type="Proteomes" id="UP000007305"/>
    </source>
</evidence>
<dbReference type="Gramene" id="Zm00001eb167140_T001">
    <property type="protein sequence ID" value="Zm00001eb167140_P001"/>
    <property type="gene ID" value="Zm00001eb167140"/>
</dbReference>
<dbReference type="Gene3D" id="2.100.10.30">
    <property type="entry name" value="Jacalin-like lectin domain"/>
    <property type="match status" value="3"/>
</dbReference>
<dbReference type="GO" id="GO:0004672">
    <property type="term" value="F:protein kinase activity"/>
    <property type="evidence" value="ECO:0007669"/>
    <property type="project" value="InterPro"/>
</dbReference>
<feature type="domain" description="Jacalin-type lectin" evidence="4">
    <location>
        <begin position="630"/>
        <end position="776"/>
    </location>
</feature>
<dbReference type="InParanoid" id="A0A804NKD5"/>
<evidence type="ECO:0000313" key="5">
    <source>
        <dbReference type="EnsemblPlants" id="Zm00001eb167140_P001"/>
    </source>
</evidence>
<dbReference type="AlphaFoldDB" id="A0A804NKD5"/>
<evidence type="ECO:0000256" key="1">
    <source>
        <dbReference type="ARBA" id="ARBA00022734"/>
    </source>
</evidence>
<gene>
    <name evidence="5" type="primary">LOC103652791</name>
</gene>
<dbReference type="GeneID" id="103652791"/>
<dbReference type="PROSITE" id="PS00108">
    <property type="entry name" value="PROTEIN_KINASE_ST"/>
    <property type="match status" value="1"/>
</dbReference>
<dbReference type="SMART" id="SM00915">
    <property type="entry name" value="Jacalin"/>
    <property type="match status" value="3"/>
</dbReference>
<dbReference type="Gene3D" id="1.10.510.10">
    <property type="entry name" value="Transferase(Phosphotransferase) domain 1"/>
    <property type="match status" value="1"/>
</dbReference>
<name>A0A804NKD5_MAIZE</name>
<feature type="domain" description="Protein kinase" evidence="3">
    <location>
        <begin position="1"/>
        <end position="240"/>
    </location>
</feature>
<dbReference type="FunCoup" id="A0A804NKD5">
    <property type="interactions" value="4"/>
</dbReference>
<dbReference type="FunFam" id="1.10.510.10:FF:000870">
    <property type="entry name" value="OSJNBa0016N04.16-like protein"/>
    <property type="match status" value="1"/>
</dbReference>
<feature type="region of interest" description="Disordered" evidence="2">
    <location>
        <begin position="438"/>
        <end position="485"/>
    </location>
</feature>
<evidence type="ECO:0000259" key="4">
    <source>
        <dbReference type="PROSITE" id="PS51752"/>
    </source>
</evidence>
<dbReference type="EnsemblPlants" id="Zm00001eb167140_T001">
    <property type="protein sequence ID" value="Zm00001eb167140_P001"/>
    <property type="gene ID" value="Zm00001eb167140"/>
</dbReference>
<dbReference type="Pfam" id="PF01419">
    <property type="entry name" value="Jacalin"/>
    <property type="match status" value="3"/>
</dbReference>
<dbReference type="SUPFAM" id="SSF51101">
    <property type="entry name" value="Mannose-binding lectins"/>
    <property type="match status" value="3"/>
</dbReference>
<dbReference type="InterPro" id="IPR001229">
    <property type="entry name" value="Jacalin-like_lectin_dom"/>
</dbReference>
<dbReference type="FunFam" id="2.100.10.30:FF:000003">
    <property type="entry name" value="OSJNBa0016N04.16-like protein"/>
    <property type="match status" value="3"/>
</dbReference>
<reference evidence="5" key="2">
    <citation type="submission" date="2019-07" db="EMBL/GenBank/DDBJ databases">
        <authorList>
            <person name="Seetharam A."/>
            <person name="Woodhouse M."/>
            <person name="Cannon E."/>
        </authorList>
    </citation>
    <scope>NUCLEOTIDE SEQUENCE [LARGE SCALE GENOMIC DNA]</scope>
    <source>
        <strain evidence="5">cv. B73</strain>
    </source>
</reference>
<dbReference type="GO" id="GO:0005524">
    <property type="term" value="F:ATP binding"/>
    <property type="evidence" value="ECO:0007669"/>
    <property type="project" value="InterPro"/>
</dbReference>